<sequence length="473" mass="54696">MAFIWVYVILEQMDKRKTRIIQTVFIGAVFLVLFLFNLRWDRRFINTIPLVGDEPSYMSIADSLATFKTANLIQEQNTKHFLNFFPSPDFKVHSVDISDTKHFPKHGLGWPIILTPFFFLSNNPRLFLVILQNIIVLTLTANVFLWLREKGYGFYLSLFVPFVMALSLPIAVQTYFLFYEPLAALCVIYALRKWEEPNWLSSLAVAFLPWIHIKYLIFVPLFLYPGIDFSKFRLNKLKDFWNLGVKNKTLVSLFLASILLVIGFNLYAYGSIFSGQEKASSFFSQYEGLIGLLVNLKDGLIASAPIYLAAFLGLGALFVNNRKLFWQVTYLAGFLWFMTGIFSDWSGGQAPTARMIMTILPVLAPALAEVLILPFKWFFRVFFGLLMVPSLMLGLRGKMDPFSVINKHLYDNLNIMKSFFPYDFEKWFPLQHKLGLNLNLLWIVIFVALFVLGFYLAKKQKTLHKIERNLIQS</sequence>
<proteinExistence type="predicted"/>
<dbReference type="Proteomes" id="UP000035648">
    <property type="component" value="Chromosome"/>
</dbReference>
<keyword evidence="1" id="KW-1133">Transmembrane helix</keyword>
<feature type="transmembrane region" description="Helical" evidence="1">
    <location>
        <begin position="154"/>
        <end position="179"/>
    </location>
</feature>
<name>A0A0G4B585_9BACT</name>
<reference evidence="2 3" key="1">
    <citation type="journal article" date="2015" name="Nature">
        <title>rRNA introns, odd ribosomes, and small enigmatic genomes across a large radiation of phyla.</title>
        <authorList>
            <person name="Brown C.T."/>
            <person name="Hug L.A."/>
            <person name="Thomas B.C."/>
            <person name="Sharon I."/>
            <person name="Castelle C.J."/>
            <person name="Singh A."/>
            <person name="Wilkins M.J."/>
            <person name="Williams K.H."/>
            <person name="Banfield J.F."/>
        </authorList>
    </citation>
    <scope>NUCLEOTIDE SEQUENCE [LARGE SCALE GENOMIC DNA]</scope>
</reference>
<feature type="transmembrane region" description="Helical" evidence="1">
    <location>
        <begin position="199"/>
        <end position="227"/>
    </location>
</feature>
<dbReference type="EMBL" id="CP011213">
    <property type="protein sequence ID" value="AKM82172.1"/>
    <property type="molecule type" value="Genomic_DNA"/>
</dbReference>
<dbReference type="STRING" id="1618337.UT28_C0001G0363"/>
<dbReference type="KEGG" id="bbgw:UT28_C0001G0363"/>
<gene>
    <name evidence="2" type="ORF">UT28_C0001G0363</name>
</gene>
<evidence type="ECO:0000313" key="3">
    <source>
        <dbReference type="Proteomes" id="UP000035648"/>
    </source>
</evidence>
<accession>A0A0G4B585</accession>
<protein>
    <recommendedName>
        <fullName evidence="4">Glycosyltransferase RgtA/B/C/D-like domain-containing protein</fullName>
    </recommendedName>
</protein>
<feature type="transmembrane region" description="Helical" evidence="1">
    <location>
        <begin position="299"/>
        <end position="319"/>
    </location>
</feature>
<feature type="transmembrane region" description="Helical" evidence="1">
    <location>
        <begin position="20"/>
        <end position="40"/>
    </location>
</feature>
<feature type="transmembrane region" description="Helical" evidence="1">
    <location>
        <begin position="436"/>
        <end position="457"/>
    </location>
</feature>
<keyword evidence="1" id="KW-0812">Transmembrane</keyword>
<feature type="transmembrane region" description="Helical" evidence="1">
    <location>
        <begin position="377"/>
        <end position="395"/>
    </location>
</feature>
<feature type="transmembrane region" description="Helical" evidence="1">
    <location>
        <begin position="355"/>
        <end position="372"/>
    </location>
</feature>
<feature type="transmembrane region" description="Helical" evidence="1">
    <location>
        <begin position="248"/>
        <end position="269"/>
    </location>
</feature>
<feature type="transmembrane region" description="Helical" evidence="1">
    <location>
        <begin position="324"/>
        <end position="343"/>
    </location>
</feature>
<feature type="transmembrane region" description="Helical" evidence="1">
    <location>
        <begin position="126"/>
        <end position="147"/>
    </location>
</feature>
<evidence type="ECO:0000313" key="2">
    <source>
        <dbReference type="EMBL" id="AKM82172.1"/>
    </source>
</evidence>
<organism evidence="2 3">
    <name type="scientific">Berkelbacteria bacterium GW2011_GWE1_39_12</name>
    <dbReference type="NCBI Taxonomy" id="1618337"/>
    <lineage>
        <taxon>Bacteria</taxon>
        <taxon>Candidatus Berkelbacteria</taxon>
    </lineage>
</organism>
<dbReference type="AlphaFoldDB" id="A0A0G4B585"/>
<keyword evidence="1" id="KW-0472">Membrane</keyword>
<evidence type="ECO:0000256" key="1">
    <source>
        <dbReference type="SAM" id="Phobius"/>
    </source>
</evidence>
<evidence type="ECO:0008006" key="4">
    <source>
        <dbReference type="Google" id="ProtNLM"/>
    </source>
</evidence>